<dbReference type="Gene3D" id="2.60.120.200">
    <property type="match status" value="1"/>
</dbReference>
<reference evidence="3 4" key="1">
    <citation type="submission" date="2020-07" db="EMBL/GenBank/DDBJ databases">
        <title>Sequencing the genomes of 1000 actinobacteria strains.</title>
        <authorList>
            <person name="Klenk H.-P."/>
        </authorList>
    </citation>
    <scope>NUCLEOTIDE SEQUENCE [LARGE SCALE GENOMIC DNA]</scope>
    <source>
        <strain evidence="3 4">DSM 103164</strain>
    </source>
</reference>
<evidence type="ECO:0000313" key="4">
    <source>
        <dbReference type="Proteomes" id="UP000527616"/>
    </source>
</evidence>
<dbReference type="InterPro" id="IPR013320">
    <property type="entry name" value="ConA-like_dom_sf"/>
</dbReference>
<proteinExistence type="predicted"/>
<dbReference type="InterPro" id="IPR000757">
    <property type="entry name" value="Beta-glucanase-like"/>
</dbReference>
<feature type="region of interest" description="Disordered" evidence="1">
    <location>
        <begin position="265"/>
        <end position="331"/>
    </location>
</feature>
<dbReference type="RefSeq" id="WP_179446035.1">
    <property type="nucleotide sequence ID" value="NZ_JACBZS010000001.1"/>
</dbReference>
<name>A0A7Z0DBP3_9ACTN</name>
<feature type="compositionally biased region" description="Basic and acidic residues" evidence="1">
    <location>
        <begin position="316"/>
        <end position="331"/>
    </location>
</feature>
<evidence type="ECO:0000256" key="1">
    <source>
        <dbReference type="SAM" id="MobiDB-lite"/>
    </source>
</evidence>
<keyword evidence="4" id="KW-1185">Reference proteome</keyword>
<evidence type="ECO:0000259" key="2">
    <source>
        <dbReference type="PROSITE" id="PS51762"/>
    </source>
</evidence>
<feature type="domain" description="GH16" evidence="2">
    <location>
        <begin position="18"/>
        <end position="265"/>
    </location>
</feature>
<gene>
    <name evidence="3" type="ORF">GGQ54_002920</name>
</gene>
<sequence>MALVATATYSVERSTAAPSFNGDQVPQIDGWRADFSEDFTAASVNDQNWGPYGWGYQPVGNGAMGVYRPENTTISNGTLNLTYAYRDGQWTSAGVSGAPLFTAAGGRWEFRVRQPRAAGLGYAFLLWPAGDKWPPEIDIAEGNSNSRTVSSFYHFRTADGRERLDASRQVDDPWVWNTYGVIIEADELIFTHNGEPHSRIALDTPEKRAVVSERMWIGFQIGVMDPNAPEAEWFETVKGGVPNAETPASGTVQIDWVAHYVRDPAASGDARSDGGGGSRSDGTGDLASGDGTTATDSGGAAGGETSRSGSGDVADDQGRTRGDQGRTSGDHLWNRLREFAAGERPGLPYSVYDR</sequence>
<accession>A0A7Z0DBP3</accession>
<evidence type="ECO:0000313" key="3">
    <source>
        <dbReference type="EMBL" id="NYI72360.1"/>
    </source>
</evidence>
<protein>
    <recommendedName>
        <fullName evidence="2">GH16 domain-containing protein</fullName>
    </recommendedName>
</protein>
<organism evidence="3 4">
    <name type="scientific">Naumannella cuiyingiana</name>
    <dbReference type="NCBI Taxonomy" id="1347891"/>
    <lineage>
        <taxon>Bacteria</taxon>
        <taxon>Bacillati</taxon>
        <taxon>Actinomycetota</taxon>
        <taxon>Actinomycetes</taxon>
        <taxon>Propionibacteriales</taxon>
        <taxon>Propionibacteriaceae</taxon>
        <taxon>Naumannella</taxon>
    </lineage>
</organism>
<dbReference type="GO" id="GO:0004553">
    <property type="term" value="F:hydrolase activity, hydrolyzing O-glycosyl compounds"/>
    <property type="evidence" value="ECO:0007669"/>
    <property type="project" value="InterPro"/>
</dbReference>
<dbReference type="Proteomes" id="UP000527616">
    <property type="component" value="Unassembled WGS sequence"/>
</dbReference>
<dbReference type="EMBL" id="JACBZS010000001">
    <property type="protein sequence ID" value="NYI72360.1"/>
    <property type="molecule type" value="Genomic_DNA"/>
</dbReference>
<dbReference type="PROSITE" id="PS51762">
    <property type="entry name" value="GH16_2"/>
    <property type="match status" value="1"/>
</dbReference>
<dbReference type="AlphaFoldDB" id="A0A7Z0DBP3"/>
<dbReference type="Pfam" id="PF00722">
    <property type="entry name" value="Glyco_hydro_16"/>
    <property type="match status" value="1"/>
</dbReference>
<dbReference type="SUPFAM" id="SSF49899">
    <property type="entry name" value="Concanavalin A-like lectins/glucanases"/>
    <property type="match status" value="1"/>
</dbReference>
<comment type="caution">
    <text evidence="3">The sequence shown here is derived from an EMBL/GenBank/DDBJ whole genome shotgun (WGS) entry which is preliminary data.</text>
</comment>
<dbReference type="GO" id="GO:0005975">
    <property type="term" value="P:carbohydrate metabolic process"/>
    <property type="evidence" value="ECO:0007669"/>
    <property type="project" value="InterPro"/>
</dbReference>
<feature type="compositionally biased region" description="Low complexity" evidence="1">
    <location>
        <begin position="280"/>
        <end position="298"/>
    </location>
</feature>